<dbReference type="RefSeq" id="WP_092208967.1">
    <property type="nucleotide sequence ID" value="NZ_FMUX01000002.1"/>
</dbReference>
<organism evidence="1 2">
    <name type="scientific">Desulfoluna spongiiphila</name>
    <dbReference type="NCBI Taxonomy" id="419481"/>
    <lineage>
        <taxon>Bacteria</taxon>
        <taxon>Pseudomonadati</taxon>
        <taxon>Thermodesulfobacteriota</taxon>
        <taxon>Desulfobacteria</taxon>
        <taxon>Desulfobacterales</taxon>
        <taxon>Desulfolunaceae</taxon>
        <taxon>Desulfoluna</taxon>
    </lineage>
</organism>
<proteinExistence type="predicted"/>
<protein>
    <submittedName>
        <fullName evidence="1">Uncharacterized protein</fullName>
    </submittedName>
</protein>
<accession>A0A1G5C7A6</accession>
<dbReference type="AlphaFoldDB" id="A0A1G5C7A6"/>
<sequence length="128" mass="13706">MTKRESKVMRSFQIKMMTKLAQGKFDSVDLKNDLFVKWLVGYLAESRVPFKLVPLGGGVTRILHSGGLCPLCSGTGMIHADEPDLTESPDPSSVIPEEAILSCCGDHSCGGDHKCCGGTCCKQSRSAA</sequence>
<dbReference type="EMBL" id="FMUX01000002">
    <property type="protein sequence ID" value="SCX98208.1"/>
    <property type="molecule type" value="Genomic_DNA"/>
</dbReference>
<gene>
    <name evidence="1" type="ORF">SAMN05216233_102422</name>
</gene>
<evidence type="ECO:0000313" key="1">
    <source>
        <dbReference type="EMBL" id="SCX98208.1"/>
    </source>
</evidence>
<dbReference type="Proteomes" id="UP000198870">
    <property type="component" value="Unassembled WGS sequence"/>
</dbReference>
<reference evidence="1 2" key="1">
    <citation type="submission" date="2016-10" db="EMBL/GenBank/DDBJ databases">
        <authorList>
            <person name="de Groot N.N."/>
        </authorList>
    </citation>
    <scope>NUCLEOTIDE SEQUENCE [LARGE SCALE GENOMIC DNA]</scope>
    <source>
        <strain evidence="1 2">AA1</strain>
    </source>
</reference>
<evidence type="ECO:0000313" key="2">
    <source>
        <dbReference type="Proteomes" id="UP000198870"/>
    </source>
</evidence>
<name>A0A1G5C7A6_9BACT</name>
<keyword evidence="2" id="KW-1185">Reference proteome</keyword>
<dbReference type="OrthoDB" id="5419109at2"/>